<feature type="region of interest" description="Disordered" evidence="1">
    <location>
        <begin position="270"/>
        <end position="378"/>
    </location>
</feature>
<feature type="compositionally biased region" description="Basic and acidic residues" evidence="1">
    <location>
        <begin position="447"/>
        <end position="456"/>
    </location>
</feature>
<keyword evidence="2" id="KW-0812">Transmembrane</keyword>
<comment type="caution">
    <text evidence="3">The sequence shown here is derived from an EMBL/GenBank/DDBJ whole genome shotgun (WGS) entry which is preliminary data.</text>
</comment>
<feature type="region of interest" description="Disordered" evidence="1">
    <location>
        <begin position="443"/>
        <end position="468"/>
    </location>
</feature>
<name>A0A5R9DS79_9ACTN</name>
<dbReference type="PANTHER" id="PTHR23242">
    <property type="entry name" value="TRANSCRIPTION FACTOR HOXA13"/>
    <property type="match status" value="1"/>
</dbReference>
<dbReference type="AlphaFoldDB" id="A0A5R9DS79"/>
<evidence type="ECO:0000313" key="4">
    <source>
        <dbReference type="Proteomes" id="UP000305921"/>
    </source>
</evidence>
<organism evidence="3 4">
    <name type="scientific">Streptomyces marianii</name>
    <dbReference type="NCBI Taxonomy" id="1817406"/>
    <lineage>
        <taxon>Bacteria</taxon>
        <taxon>Bacillati</taxon>
        <taxon>Actinomycetota</taxon>
        <taxon>Actinomycetes</taxon>
        <taxon>Kitasatosporales</taxon>
        <taxon>Streptomycetaceae</taxon>
        <taxon>Streptomyces</taxon>
    </lineage>
</organism>
<feature type="transmembrane region" description="Helical" evidence="2">
    <location>
        <begin position="79"/>
        <end position="97"/>
    </location>
</feature>
<proteinExistence type="predicted"/>
<feature type="transmembrane region" description="Helical" evidence="2">
    <location>
        <begin position="9"/>
        <end position="32"/>
    </location>
</feature>
<feature type="compositionally biased region" description="Polar residues" evidence="1">
    <location>
        <begin position="310"/>
        <end position="321"/>
    </location>
</feature>
<dbReference type="InterPro" id="IPR021235">
    <property type="entry name" value="DUF2637"/>
</dbReference>
<protein>
    <submittedName>
        <fullName evidence="3">DUF2637 domain-containing protein</fullName>
    </submittedName>
</protein>
<dbReference type="PANTHER" id="PTHR23242:SF9">
    <property type="entry name" value="TRANSCRIPTION FACTOR HOXA13"/>
    <property type="match status" value="1"/>
</dbReference>
<feature type="transmembrane region" description="Helical" evidence="2">
    <location>
        <begin position="44"/>
        <end position="67"/>
    </location>
</feature>
<keyword evidence="2" id="KW-1133">Transmembrane helix</keyword>
<dbReference type="Pfam" id="PF10935">
    <property type="entry name" value="DUF2637"/>
    <property type="match status" value="1"/>
</dbReference>
<keyword evidence="2" id="KW-0472">Membrane</keyword>
<evidence type="ECO:0000256" key="1">
    <source>
        <dbReference type="SAM" id="MobiDB-lite"/>
    </source>
</evidence>
<accession>A0A5R9DS79</accession>
<evidence type="ECO:0000256" key="2">
    <source>
        <dbReference type="SAM" id="Phobius"/>
    </source>
</evidence>
<dbReference type="OrthoDB" id="4333663at2"/>
<dbReference type="Proteomes" id="UP000305921">
    <property type="component" value="Unassembled WGS sequence"/>
</dbReference>
<evidence type="ECO:0000313" key="3">
    <source>
        <dbReference type="EMBL" id="TLQ39477.1"/>
    </source>
</evidence>
<dbReference type="EMBL" id="VAWE01000002">
    <property type="protein sequence ID" value="TLQ39477.1"/>
    <property type="molecule type" value="Genomic_DNA"/>
</dbReference>
<gene>
    <name evidence="3" type="ORF">FEF34_38335</name>
</gene>
<reference evidence="3 4" key="1">
    <citation type="submission" date="2019-05" db="EMBL/GenBank/DDBJ databases">
        <title>Streptomyces marianii sp. nov., a novel marine actinomycete from southern coast of India.</title>
        <authorList>
            <person name="Iniyan A.M."/>
            <person name="Wink J."/>
            <person name="Ramprasad E."/>
            <person name="Ramana C.V."/>
            <person name="Bunk B."/>
            <person name="Sproer C."/>
            <person name="Joseph F.-J.R.S."/>
            <person name="Vincent S.G.P."/>
        </authorList>
    </citation>
    <scope>NUCLEOTIDE SEQUENCE [LARGE SCALE GENOMIC DNA]</scope>
    <source>
        <strain evidence="3 4">ICN19</strain>
    </source>
</reference>
<sequence>MRLNRTQRWLVVVVIAGAVVIAGIGFVGSYAAVRDLAIEKGFGAFAVVLPVGVDAGIAVLLALDLLLTWLRIPFPMLRQAAWLLTAATIGFNAAAAWPDPVGVGMHAVIPVLFVVTVEAARHAVGRLAAITVGRQMESVRLWRWLLAPLPTFRLWRRMMLWEIRKYDEVIRGEQQRLVYQARLRGRYGRGWRWKAPVEDLLPLRIARYGLPLEGVPARTRSQTLDLESRKGMNEQEPVDTTRCERNVDVEAHGTGDGEVVTQTQQAVRWSHHSGAGAGSPGVGETAMEERPERVGPPTRGIQRTVRGEGQETTAPTPSAQGTGEDGPVQRAVGAPATQLEAPEPEERAVIEYGDGANASGTEGHAEAVTSNPVDASPAVEPVLDTNVEEDRSDTAGVEHEAAIKALKSNAAAVRYAMTVLGTTNTPAVVDWLAAHGREVNRGQAHKITKEEEERQQKGNRVVVVRDAS</sequence>
<keyword evidence="4" id="KW-1185">Reference proteome</keyword>